<accession>A0A1J3JPI1</accession>
<dbReference type="AlphaFoldDB" id="A0A1J3JPI1"/>
<protein>
    <submittedName>
        <fullName evidence="2">Uncharacterized protein</fullName>
    </submittedName>
</protein>
<sequence length="98" mass="11247">MDNHESIPQAPQPQELVPTPHYDGLSYGIHSPPIEANAYEIKASLIRLIQSYKFLGNRMENLYDHLDYFERLCSTFRIGGMPQDSIKLQELLSQVLTI</sequence>
<evidence type="ECO:0000313" key="2">
    <source>
        <dbReference type="EMBL" id="JAU94402.1"/>
    </source>
</evidence>
<gene>
    <name evidence="2" type="ORF">MP_TR146_c2_g1_i1_g.314</name>
</gene>
<evidence type="ECO:0000256" key="1">
    <source>
        <dbReference type="SAM" id="MobiDB-lite"/>
    </source>
</evidence>
<name>A0A1J3JPI1_NOCCA</name>
<reference evidence="2" key="1">
    <citation type="submission" date="2016-07" db="EMBL/GenBank/DDBJ databases">
        <title>De novo transcriptome assembly of four accessions of the metal hyperaccumulator plant Noccaea caerulescens.</title>
        <authorList>
            <person name="Blande D."/>
            <person name="Halimaa P."/>
            <person name="Tervahauta A.I."/>
            <person name="Aarts M.G."/>
            <person name="Karenlampi S.O."/>
        </authorList>
    </citation>
    <scope>NUCLEOTIDE SEQUENCE</scope>
</reference>
<proteinExistence type="predicted"/>
<dbReference type="EMBL" id="GEVM01011536">
    <property type="protein sequence ID" value="JAU94402.1"/>
    <property type="molecule type" value="Transcribed_RNA"/>
</dbReference>
<organism evidence="2">
    <name type="scientific">Noccaea caerulescens</name>
    <name type="common">Alpine penny-cress</name>
    <name type="synonym">Thlaspi caerulescens</name>
    <dbReference type="NCBI Taxonomy" id="107243"/>
    <lineage>
        <taxon>Eukaryota</taxon>
        <taxon>Viridiplantae</taxon>
        <taxon>Streptophyta</taxon>
        <taxon>Embryophyta</taxon>
        <taxon>Tracheophyta</taxon>
        <taxon>Spermatophyta</taxon>
        <taxon>Magnoliopsida</taxon>
        <taxon>eudicotyledons</taxon>
        <taxon>Gunneridae</taxon>
        <taxon>Pentapetalae</taxon>
        <taxon>rosids</taxon>
        <taxon>malvids</taxon>
        <taxon>Brassicales</taxon>
        <taxon>Brassicaceae</taxon>
        <taxon>Coluteocarpeae</taxon>
        <taxon>Noccaea</taxon>
    </lineage>
</organism>
<feature type="region of interest" description="Disordered" evidence="1">
    <location>
        <begin position="1"/>
        <end position="24"/>
    </location>
</feature>